<evidence type="ECO:0000256" key="5">
    <source>
        <dbReference type="SAM" id="Phobius"/>
    </source>
</evidence>
<dbReference type="RefSeq" id="WP_021598762.1">
    <property type="nucleotide sequence ID" value="NZ_CP083237.1"/>
</dbReference>
<dbReference type="eggNOG" id="COG1914">
    <property type="taxonomic scope" value="Bacteria"/>
</dbReference>
<comment type="subcellular location">
    <subcellularLocation>
        <location evidence="1">Membrane</location>
        <topology evidence="1">Multi-pass membrane protein</topology>
    </subcellularLocation>
</comment>
<organism evidence="6 7">
    <name type="scientific">Actinomadura madurae</name>
    <dbReference type="NCBI Taxonomy" id="1993"/>
    <lineage>
        <taxon>Bacteria</taxon>
        <taxon>Bacillati</taxon>
        <taxon>Actinomycetota</taxon>
        <taxon>Actinomycetes</taxon>
        <taxon>Streptosporangiales</taxon>
        <taxon>Thermomonosporaceae</taxon>
        <taxon>Actinomadura</taxon>
    </lineage>
</organism>
<keyword evidence="2 5" id="KW-0812">Transmembrane</keyword>
<dbReference type="STRING" id="1993.SAMN04489713_102188"/>
<feature type="transmembrane region" description="Helical" evidence="5">
    <location>
        <begin position="155"/>
        <end position="173"/>
    </location>
</feature>
<keyword evidence="3 5" id="KW-1133">Transmembrane helix</keyword>
<keyword evidence="4 5" id="KW-0472">Membrane</keyword>
<gene>
    <name evidence="6" type="ORF">SAMN04489713_102188</name>
</gene>
<feature type="transmembrane region" description="Helical" evidence="5">
    <location>
        <begin position="120"/>
        <end position="143"/>
    </location>
</feature>
<protein>
    <submittedName>
        <fullName evidence="6">Mn2+ and Fe2+ transporters of the NRAMP family</fullName>
    </submittedName>
</protein>
<feature type="transmembrane region" description="Helical" evidence="5">
    <location>
        <begin position="20"/>
        <end position="39"/>
    </location>
</feature>
<dbReference type="GO" id="GO:0034755">
    <property type="term" value="P:iron ion transmembrane transport"/>
    <property type="evidence" value="ECO:0007669"/>
    <property type="project" value="TreeGrafter"/>
</dbReference>
<proteinExistence type="predicted"/>
<dbReference type="GO" id="GO:0005886">
    <property type="term" value="C:plasma membrane"/>
    <property type="evidence" value="ECO:0007669"/>
    <property type="project" value="TreeGrafter"/>
</dbReference>
<sequence>MTDRTTLDKTPAPATPSRRAALLGAMFLMATSAIGPGFITQTTVFTAQLGAAFAFAIVVSVLVDIAIQLNVWRVVGVSGMRAQELGNRVLPGAGYGLAALDVFGGLVFNIGNIAGTALGLNALLGLDVKIGGAISAITAIAIFLIRRAGVAMDRIVVVLGALMILLTLYVAFVSDPPLGDALRQSVAPETVDFLVITTLIGGTVGGYITYAGAHRMIESGLTGRENVREINRSAVTGILVTGLMRVLLFLAVLGVVAGGVTLAKENAPASAFEHAAGEAGLRLFGLIMWSAAITSVIGASYTSVSFLVSFSSFVEKHRNHLVVAFILVSASIYLAIGTTPAKLLILAGALNGLILPFGLAVLLWAAGRRRDLLGGYRYPVWLLVLGAAAWLLSLYLGWNSLSGLDDLWR</sequence>
<evidence type="ECO:0000313" key="7">
    <source>
        <dbReference type="Proteomes" id="UP000183413"/>
    </source>
</evidence>
<feature type="transmembrane region" description="Helical" evidence="5">
    <location>
        <begin position="51"/>
        <end position="72"/>
    </location>
</feature>
<feature type="transmembrane region" description="Helical" evidence="5">
    <location>
        <begin position="93"/>
        <end position="114"/>
    </location>
</feature>
<dbReference type="GO" id="GO:0015086">
    <property type="term" value="F:cadmium ion transmembrane transporter activity"/>
    <property type="evidence" value="ECO:0007669"/>
    <property type="project" value="TreeGrafter"/>
</dbReference>
<keyword evidence="7" id="KW-1185">Reference proteome</keyword>
<accession>A0A1I4ZFK2</accession>
<reference evidence="6 7" key="1">
    <citation type="submission" date="2016-10" db="EMBL/GenBank/DDBJ databases">
        <authorList>
            <person name="de Groot N.N."/>
        </authorList>
    </citation>
    <scope>NUCLEOTIDE SEQUENCE [LARGE SCALE GENOMIC DNA]</scope>
    <source>
        <strain evidence="6 7">DSM 43067</strain>
    </source>
</reference>
<evidence type="ECO:0000313" key="6">
    <source>
        <dbReference type="EMBL" id="SFN48998.1"/>
    </source>
</evidence>
<feature type="transmembrane region" description="Helical" evidence="5">
    <location>
        <begin position="343"/>
        <end position="366"/>
    </location>
</feature>
<dbReference type="FunCoup" id="A0A1I4ZFK2">
    <property type="interactions" value="339"/>
</dbReference>
<dbReference type="PANTHER" id="PTHR11706">
    <property type="entry name" value="SOLUTE CARRIER PROTEIN FAMILY 11 MEMBER"/>
    <property type="match status" value="1"/>
</dbReference>
<evidence type="ECO:0000256" key="1">
    <source>
        <dbReference type="ARBA" id="ARBA00004141"/>
    </source>
</evidence>
<evidence type="ECO:0000256" key="2">
    <source>
        <dbReference type="ARBA" id="ARBA00022692"/>
    </source>
</evidence>
<feature type="transmembrane region" description="Helical" evidence="5">
    <location>
        <begin position="234"/>
        <end position="263"/>
    </location>
</feature>
<dbReference type="OrthoDB" id="141480at2"/>
<dbReference type="EMBL" id="FOVH01000002">
    <property type="protein sequence ID" value="SFN48998.1"/>
    <property type="molecule type" value="Genomic_DNA"/>
</dbReference>
<dbReference type="InParanoid" id="A0A1I4ZFK2"/>
<dbReference type="AlphaFoldDB" id="A0A1I4ZFK2"/>
<dbReference type="Pfam" id="PF01566">
    <property type="entry name" value="Nramp"/>
    <property type="match status" value="1"/>
</dbReference>
<feature type="transmembrane region" description="Helical" evidence="5">
    <location>
        <begin position="320"/>
        <end position="337"/>
    </location>
</feature>
<dbReference type="InterPro" id="IPR001046">
    <property type="entry name" value="NRAMP_fam"/>
</dbReference>
<dbReference type="PANTHER" id="PTHR11706:SF2">
    <property type="entry name" value="TRANSPORTER PROTEIN"/>
    <property type="match status" value="1"/>
</dbReference>
<name>A0A1I4ZFK2_9ACTN</name>
<evidence type="ECO:0000256" key="3">
    <source>
        <dbReference type="ARBA" id="ARBA00022989"/>
    </source>
</evidence>
<dbReference type="GeneID" id="99650051"/>
<dbReference type="GO" id="GO:0005384">
    <property type="term" value="F:manganese ion transmembrane transporter activity"/>
    <property type="evidence" value="ECO:0007669"/>
    <property type="project" value="TreeGrafter"/>
</dbReference>
<evidence type="ECO:0000256" key="4">
    <source>
        <dbReference type="ARBA" id="ARBA00023136"/>
    </source>
</evidence>
<feature type="transmembrane region" description="Helical" evidence="5">
    <location>
        <begin position="283"/>
        <end position="308"/>
    </location>
</feature>
<dbReference type="Proteomes" id="UP000183413">
    <property type="component" value="Unassembled WGS sequence"/>
</dbReference>
<feature type="transmembrane region" description="Helical" evidence="5">
    <location>
        <begin position="193"/>
        <end position="213"/>
    </location>
</feature>
<feature type="transmembrane region" description="Helical" evidence="5">
    <location>
        <begin position="378"/>
        <end position="398"/>
    </location>
</feature>